<organism evidence="3 4">
    <name type="scientific">Eiseniibacteriota bacterium</name>
    <dbReference type="NCBI Taxonomy" id="2212470"/>
    <lineage>
        <taxon>Bacteria</taxon>
        <taxon>Candidatus Eiseniibacteriota</taxon>
    </lineage>
</organism>
<dbReference type="CDD" id="cd03811">
    <property type="entry name" value="GT4_GT28_WabH-like"/>
    <property type="match status" value="1"/>
</dbReference>
<gene>
    <name evidence="3" type="ORF">FJY75_01745</name>
</gene>
<evidence type="ECO:0000313" key="4">
    <source>
        <dbReference type="Proteomes" id="UP000748308"/>
    </source>
</evidence>
<dbReference type="AlphaFoldDB" id="A0A937X642"/>
<dbReference type="PANTHER" id="PTHR12526:SF636">
    <property type="entry name" value="BLL3647 PROTEIN"/>
    <property type="match status" value="1"/>
</dbReference>
<dbReference type="EMBL" id="VGIY01000021">
    <property type="protein sequence ID" value="MBM3316553.1"/>
    <property type="molecule type" value="Genomic_DNA"/>
</dbReference>
<evidence type="ECO:0000313" key="3">
    <source>
        <dbReference type="EMBL" id="MBM3316553.1"/>
    </source>
</evidence>
<dbReference type="InterPro" id="IPR028098">
    <property type="entry name" value="Glyco_trans_4-like_N"/>
</dbReference>
<sequence length="376" mass="38983">MRTLHFDLGRRWRGGQRQCALLCRRLAASGLETHLVCRRGEALAGALAGSGVDLHELRAAGGGDPLAIIAAVRVLRRARPELIAAHEARGWGLAAAARALAGSTVPLVYHRRIDRPLGRAPGSRWKAARTVRFVCVSEAIAGILAASGVPAERLRVVHSGTPGFARVAGARDEIVREFGFSPGAILLGSVGGLLPHKGHALLVDAFARVAATEPRAALLVVGDGPERRSLHRRAAALGLGERVALAGERADVGRLMSALDLFVHPSLTEGLGTAILDAFSLRLPVVAARAGGIPEMVRPGETGWLVEPGDPAALAAGIAAALRERERAATMAEAAERLFRDSFTDAAMAASTLEVYRAAAAGSAAGPGARPTGKGA</sequence>
<evidence type="ECO:0000259" key="1">
    <source>
        <dbReference type="Pfam" id="PF00534"/>
    </source>
</evidence>
<proteinExistence type="predicted"/>
<evidence type="ECO:0000259" key="2">
    <source>
        <dbReference type="Pfam" id="PF13439"/>
    </source>
</evidence>
<dbReference type="Gene3D" id="3.40.50.2000">
    <property type="entry name" value="Glycogen Phosphorylase B"/>
    <property type="match status" value="2"/>
</dbReference>
<dbReference type="SUPFAM" id="SSF53756">
    <property type="entry name" value="UDP-Glycosyltransferase/glycogen phosphorylase"/>
    <property type="match status" value="1"/>
</dbReference>
<feature type="domain" description="Glycosyl transferase family 1" evidence="1">
    <location>
        <begin position="171"/>
        <end position="336"/>
    </location>
</feature>
<dbReference type="GO" id="GO:0016757">
    <property type="term" value="F:glycosyltransferase activity"/>
    <property type="evidence" value="ECO:0007669"/>
    <property type="project" value="InterPro"/>
</dbReference>
<feature type="domain" description="Glycosyltransferase subfamily 4-like N-terminal" evidence="2">
    <location>
        <begin position="13"/>
        <end position="160"/>
    </location>
</feature>
<accession>A0A937X642</accession>
<name>A0A937X642_UNCEI</name>
<dbReference type="Pfam" id="PF13439">
    <property type="entry name" value="Glyco_transf_4"/>
    <property type="match status" value="1"/>
</dbReference>
<dbReference type="PANTHER" id="PTHR12526">
    <property type="entry name" value="GLYCOSYLTRANSFERASE"/>
    <property type="match status" value="1"/>
</dbReference>
<reference evidence="3" key="1">
    <citation type="submission" date="2019-03" db="EMBL/GenBank/DDBJ databases">
        <title>Lake Tanganyika Metagenome-Assembled Genomes (MAGs).</title>
        <authorList>
            <person name="Tran P."/>
        </authorList>
    </citation>
    <scope>NUCLEOTIDE SEQUENCE</scope>
    <source>
        <strain evidence="3">M_DeepCast_400m_m2_100</strain>
    </source>
</reference>
<dbReference type="InterPro" id="IPR001296">
    <property type="entry name" value="Glyco_trans_1"/>
</dbReference>
<protein>
    <submittedName>
        <fullName evidence="3">Glycosyltransferase</fullName>
    </submittedName>
</protein>
<comment type="caution">
    <text evidence="3">The sequence shown here is derived from an EMBL/GenBank/DDBJ whole genome shotgun (WGS) entry which is preliminary data.</text>
</comment>
<dbReference type="Proteomes" id="UP000748308">
    <property type="component" value="Unassembled WGS sequence"/>
</dbReference>
<dbReference type="Pfam" id="PF00534">
    <property type="entry name" value="Glycos_transf_1"/>
    <property type="match status" value="1"/>
</dbReference>